<dbReference type="SUPFAM" id="SSF48726">
    <property type="entry name" value="Immunoglobulin"/>
    <property type="match status" value="2"/>
</dbReference>
<gene>
    <name evidence="4" type="primary">LOC106476977</name>
</gene>
<evidence type="ECO:0000259" key="1">
    <source>
        <dbReference type="PROSITE" id="PS50835"/>
    </source>
</evidence>
<dbReference type="Gene3D" id="2.60.40.10">
    <property type="entry name" value="Immunoglobulins"/>
    <property type="match status" value="3"/>
</dbReference>
<dbReference type="InterPro" id="IPR036179">
    <property type="entry name" value="Ig-like_dom_sf"/>
</dbReference>
<protein>
    <submittedName>
        <fullName evidence="4">Lachesin-like</fullName>
    </submittedName>
</protein>
<sequence>MNRKYTMSFNKDYLHRASCVARAILDPPQVSLKLGTNLKVSNIQEGKDVYFECSVRANPWIHELGWQFEEQDLSTNTSAGVIISNQSLVLQKVRKGFRGKFTCSGSNSQGIGISNEIFLKVKYAPFCKPGQKSVYGVAKHEPVDVSCELEADPDDVTVHWLFNSSYKRSDKVSFSADRTRSEATYTPESDEDYGKLLCWGANDIGIQSNPCVFTIVPAGPPDPLRNCSLLNKTEELVSLQCLEGYNGGMLQQFVLEVYSAEGNTLQANISSQAPSFLVDELPSGTALRLVIYATNPKGRSSPVVMSASTLRPAEKLTRKGLGHISII</sequence>
<dbReference type="InterPro" id="IPR013783">
    <property type="entry name" value="Ig-like_fold"/>
</dbReference>
<dbReference type="Pfam" id="PF13927">
    <property type="entry name" value="Ig_3"/>
    <property type="match status" value="1"/>
</dbReference>
<feature type="domain" description="Ig-like" evidence="1">
    <location>
        <begin position="129"/>
        <end position="198"/>
    </location>
</feature>
<keyword evidence="3" id="KW-1185">Reference proteome</keyword>
<dbReference type="InterPro" id="IPR003961">
    <property type="entry name" value="FN3_dom"/>
</dbReference>
<accession>A0ABM1RYG4</accession>
<dbReference type="SMART" id="SM00409">
    <property type="entry name" value="IG"/>
    <property type="match status" value="1"/>
</dbReference>
<organism evidence="3 4">
    <name type="scientific">Limulus polyphemus</name>
    <name type="common">Atlantic horseshoe crab</name>
    <dbReference type="NCBI Taxonomy" id="6850"/>
    <lineage>
        <taxon>Eukaryota</taxon>
        <taxon>Metazoa</taxon>
        <taxon>Ecdysozoa</taxon>
        <taxon>Arthropoda</taxon>
        <taxon>Chelicerata</taxon>
        <taxon>Merostomata</taxon>
        <taxon>Xiphosura</taxon>
        <taxon>Limulidae</taxon>
        <taxon>Limulus</taxon>
    </lineage>
</organism>
<proteinExistence type="predicted"/>
<dbReference type="PROSITE" id="PS50835">
    <property type="entry name" value="IG_LIKE"/>
    <property type="match status" value="2"/>
</dbReference>
<dbReference type="RefSeq" id="XP_022236419.1">
    <property type="nucleotide sequence ID" value="XM_022380711.1"/>
</dbReference>
<name>A0ABM1RYG4_LIMPO</name>
<dbReference type="Proteomes" id="UP000694941">
    <property type="component" value="Unplaced"/>
</dbReference>
<feature type="domain" description="Fibronectin type-III" evidence="2">
    <location>
        <begin position="220"/>
        <end position="313"/>
    </location>
</feature>
<evidence type="ECO:0000313" key="4">
    <source>
        <dbReference type="RefSeq" id="XP_022236419.1"/>
    </source>
</evidence>
<dbReference type="PANTHER" id="PTHR23278:SF19">
    <property type="entry name" value="OBSCURIN"/>
    <property type="match status" value="1"/>
</dbReference>
<dbReference type="PROSITE" id="PS50853">
    <property type="entry name" value="FN3"/>
    <property type="match status" value="1"/>
</dbReference>
<dbReference type="PANTHER" id="PTHR23278">
    <property type="entry name" value="SIDESTEP PROTEIN"/>
    <property type="match status" value="1"/>
</dbReference>
<evidence type="ECO:0000259" key="2">
    <source>
        <dbReference type="PROSITE" id="PS50853"/>
    </source>
</evidence>
<evidence type="ECO:0000313" key="3">
    <source>
        <dbReference type="Proteomes" id="UP000694941"/>
    </source>
</evidence>
<dbReference type="SUPFAM" id="SSF49265">
    <property type="entry name" value="Fibronectin type III"/>
    <property type="match status" value="1"/>
</dbReference>
<dbReference type="InterPro" id="IPR007110">
    <property type="entry name" value="Ig-like_dom"/>
</dbReference>
<dbReference type="InterPro" id="IPR003599">
    <property type="entry name" value="Ig_sub"/>
</dbReference>
<dbReference type="InterPro" id="IPR036116">
    <property type="entry name" value="FN3_sf"/>
</dbReference>
<reference evidence="4" key="1">
    <citation type="submission" date="2025-08" db="UniProtKB">
        <authorList>
            <consortium name="RefSeq"/>
        </authorList>
    </citation>
    <scope>IDENTIFICATION</scope>
    <source>
        <tissue evidence="4">Muscle</tissue>
    </source>
</reference>
<feature type="domain" description="Ig-like" evidence="1">
    <location>
        <begin position="28"/>
        <end position="114"/>
    </location>
</feature>
<dbReference type="GeneID" id="106476977"/>